<organism evidence="2">
    <name type="scientific">marine sediment metagenome</name>
    <dbReference type="NCBI Taxonomy" id="412755"/>
    <lineage>
        <taxon>unclassified sequences</taxon>
        <taxon>metagenomes</taxon>
        <taxon>ecological metagenomes</taxon>
    </lineage>
</organism>
<dbReference type="AlphaFoldDB" id="A0A0F9R4V0"/>
<name>A0A0F9R4V0_9ZZZZ</name>
<dbReference type="EMBL" id="LAZR01003256">
    <property type="protein sequence ID" value="KKN20301.1"/>
    <property type="molecule type" value="Genomic_DNA"/>
</dbReference>
<keyword evidence="1" id="KW-1133">Transmembrane helix</keyword>
<reference evidence="2" key="1">
    <citation type="journal article" date="2015" name="Nature">
        <title>Complex archaea that bridge the gap between prokaryotes and eukaryotes.</title>
        <authorList>
            <person name="Spang A."/>
            <person name="Saw J.H."/>
            <person name="Jorgensen S.L."/>
            <person name="Zaremba-Niedzwiedzka K."/>
            <person name="Martijn J."/>
            <person name="Lind A.E."/>
            <person name="van Eijk R."/>
            <person name="Schleper C."/>
            <person name="Guy L."/>
            <person name="Ettema T.J."/>
        </authorList>
    </citation>
    <scope>NUCLEOTIDE SEQUENCE</scope>
</reference>
<evidence type="ECO:0000256" key="1">
    <source>
        <dbReference type="SAM" id="Phobius"/>
    </source>
</evidence>
<evidence type="ECO:0000313" key="2">
    <source>
        <dbReference type="EMBL" id="KKN20301.1"/>
    </source>
</evidence>
<feature type="transmembrane region" description="Helical" evidence="1">
    <location>
        <begin position="21"/>
        <end position="47"/>
    </location>
</feature>
<keyword evidence="1" id="KW-0472">Membrane</keyword>
<keyword evidence="1" id="KW-0812">Transmembrane</keyword>
<accession>A0A0F9R4V0</accession>
<protein>
    <submittedName>
        <fullName evidence="2">Uncharacterized protein</fullName>
    </submittedName>
</protein>
<sequence>MVRMYIKGKDQYFDFRYSSIFKIYFLGWIGWIGITIISILVISYLMVLFGY</sequence>
<comment type="caution">
    <text evidence="2">The sequence shown here is derived from an EMBL/GenBank/DDBJ whole genome shotgun (WGS) entry which is preliminary data.</text>
</comment>
<proteinExistence type="predicted"/>
<gene>
    <name evidence="2" type="ORF">LCGC14_0937130</name>
</gene>